<organism evidence="1 2">
    <name type="scientific">Hibiscus sabdariffa</name>
    <name type="common">roselle</name>
    <dbReference type="NCBI Taxonomy" id="183260"/>
    <lineage>
        <taxon>Eukaryota</taxon>
        <taxon>Viridiplantae</taxon>
        <taxon>Streptophyta</taxon>
        <taxon>Embryophyta</taxon>
        <taxon>Tracheophyta</taxon>
        <taxon>Spermatophyta</taxon>
        <taxon>Magnoliopsida</taxon>
        <taxon>eudicotyledons</taxon>
        <taxon>Gunneridae</taxon>
        <taxon>Pentapetalae</taxon>
        <taxon>rosids</taxon>
        <taxon>malvids</taxon>
        <taxon>Malvales</taxon>
        <taxon>Malvaceae</taxon>
        <taxon>Malvoideae</taxon>
        <taxon>Hibiscus</taxon>
    </lineage>
</organism>
<comment type="caution">
    <text evidence="1">The sequence shown here is derived from an EMBL/GenBank/DDBJ whole genome shotgun (WGS) entry which is preliminary data.</text>
</comment>
<accession>A0ABR2SZM8</accession>
<name>A0ABR2SZM8_9ROSI</name>
<reference evidence="1 2" key="1">
    <citation type="journal article" date="2024" name="G3 (Bethesda)">
        <title>Genome assembly of Hibiscus sabdariffa L. provides insights into metabolisms of medicinal natural products.</title>
        <authorList>
            <person name="Kim T."/>
        </authorList>
    </citation>
    <scope>NUCLEOTIDE SEQUENCE [LARGE SCALE GENOMIC DNA]</scope>
    <source>
        <strain evidence="1">TK-2024</strain>
        <tissue evidence="1">Old leaves</tissue>
    </source>
</reference>
<proteinExistence type="predicted"/>
<dbReference type="EMBL" id="JBBPBN010000010">
    <property type="protein sequence ID" value="KAK9030439.1"/>
    <property type="molecule type" value="Genomic_DNA"/>
</dbReference>
<evidence type="ECO:0000313" key="2">
    <source>
        <dbReference type="Proteomes" id="UP001396334"/>
    </source>
</evidence>
<dbReference type="Proteomes" id="UP001396334">
    <property type="component" value="Unassembled WGS sequence"/>
</dbReference>
<keyword evidence="2" id="KW-1185">Reference proteome</keyword>
<evidence type="ECO:0000313" key="1">
    <source>
        <dbReference type="EMBL" id="KAK9030439.1"/>
    </source>
</evidence>
<protein>
    <submittedName>
        <fullName evidence="1">Uncharacterized protein</fullName>
    </submittedName>
</protein>
<sequence length="145" mass="15573">MTVLTGLQSIDPNHFVYLGPPAKNSQVVGAPAVPLAPRTSPFNNPHLDCSPSTPNHFVYLGPPAKNSQVVGAPAVPLEPKTSPFNTTPTKVDEMVGIDGLQVLLRRSFLNGWAKVRGKQKKKPPSFFLLVLGLKKGSLDAMFCNT</sequence>
<gene>
    <name evidence="1" type="ORF">V6N11_031866</name>
</gene>